<dbReference type="AlphaFoldDB" id="A0A7I8D292"/>
<dbReference type="InterPro" id="IPR016195">
    <property type="entry name" value="Pol/histidinol_Pase-like"/>
</dbReference>
<dbReference type="EMBL" id="AP023321">
    <property type="protein sequence ID" value="BCI59832.1"/>
    <property type="molecule type" value="Genomic_DNA"/>
</dbReference>
<evidence type="ECO:0000256" key="1">
    <source>
        <dbReference type="ARBA" id="ARBA00005750"/>
    </source>
</evidence>
<evidence type="ECO:0000256" key="4">
    <source>
        <dbReference type="ARBA" id="ARBA00022912"/>
    </source>
</evidence>
<keyword evidence="3" id="KW-0378">Hydrolase</keyword>
<comment type="similarity">
    <text evidence="1">Belongs to the metallo-dependent hydrolases superfamily. CpsB/CapC family.</text>
</comment>
<name>A0A7I8D292_9FIRM</name>
<protein>
    <recommendedName>
        <fullName evidence="2">protein-tyrosine-phosphatase</fullName>
        <ecNumber evidence="2">3.1.3.48</ecNumber>
    </recommendedName>
</protein>
<evidence type="ECO:0000313" key="7">
    <source>
        <dbReference type="Proteomes" id="UP000593890"/>
    </source>
</evidence>
<gene>
    <name evidence="6" type="ORF">C12CBH8_04710</name>
</gene>
<dbReference type="Proteomes" id="UP000593890">
    <property type="component" value="Chromosome"/>
</dbReference>
<evidence type="ECO:0000256" key="3">
    <source>
        <dbReference type="ARBA" id="ARBA00022801"/>
    </source>
</evidence>
<dbReference type="InterPro" id="IPR016667">
    <property type="entry name" value="Caps_polysacc_synth_CpsB/CapC"/>
</dbReference>
<evidence type="ECO:0000256" key="5">
    <source>
        <dbReference type="ARBA" id="ARBA00051722"/>
    </source>
</evidence>
<keyword evidence="7" id="KW-1185">Reference proteome</keyword>
<keyword evidence="4" id="KW-0904">Protein phosphatase</keyword>
<dbReference type="GO" id="GO:0004725">
    <property type="term" value="F:protein tyrosine phosphatase activity"/>
    <property type="evidence" value="ECO:0007669"/>
    <property type="project" value="UniProtKB-EC"/>
</dbReference>
<dbReference type="PANTHER" id="PTHR39181:SF1">
    <property type="entry name" value="TYROSINE-PROTEIN PHOSPHATASE YWQE"/>
    <property type="match status" value="1"/>
</dbReference>
<dbReference type="KEGG" id="sman:C12CBH8_04710"/>
<dbReference type="Pfam" id="PF19567">
    <property type="entry name" value="CpsB_CapC"/>
    <property type="match status" value="1"/>
</dbReference>
<dbReference type="GO" id="GO:0030145">
    <property type="term" value="F:manganese ion binding"/>
    <property type="evidence" value="ECO:0007669"/>
    <property type="project" value="InterPro"/>
</dbReference>
<dbReference type="SUPFAM" id="SSF89550">
    <property type="entry name" value="PHP domain-like"/>
    <property type="match status" value="1"/>
</dbReference>
<comment type="catalytic activity">
    <reaction evidence="5">
        <text>O-phospho-L-tyrosyl-[protein] + H2O = L-tyrosyl-[protein] + phosphate</text>
        <dbReference type="Rhea" id="RHEA:10684"/>
        <dbReference type="Rhea" id="RHEA-COMP:10136"/>
        <dbReference type="Rhea" id="RHEA-COMP:20101"/>
        <dbReference type="ChEBI" id="CHEBI:15377"/>
        <dbReference type="ChEBI" id="CHEBI:43474"/>
        <dbReference type="ChEBI" id="CHEBI:46858"/>
        <dbReference type="ChEBI" id="CHEBI:61978"/>
        <dbReference type="EC" id="3.1.3.48"/>
    </reaction>
</comment>
<evidence type="ECO:0000256" key="2">
    <source>
        <dbReference type="ARBA" id="ARBA00013064"/>
    </source>
</evidence>
<evidence type="ECO:0000313" key="6">
    <source>
        <dbReference type="EMBL" id="BCI59832.1"/>
    </source>
</evidence>
<dbReference type="RefSeq" id="WP_215533454.1">
    <property type="nucleotide sequence ID" value="NZ_AP023321.1"/>
</dbReference>
<reference evidence="7" key="1">
    <citation type="submission" date="2020-07" db="EMBL/GenBank/DDBJ databases">
        <title>Complete genome sequencing of Clostridia bacterium strain 12CBH8.</title>
        <authorList>
            <person name="Sakamoto M."/>
            <person name="Murakami T."/>
            <person name="Mori H."/>
        </authorList>
    </citation>
    <scope>NUCLEOTIDE SEQUENCE [LARGE SCALE GENOMIC DNA]</scope>
    <source>
        <strain evidence="7">12CBH8</strain>
    </source>
</reference>
<dbReference type="EC" id="3.1.3.48" evidence="2"/>
<dbReference type="Gene3D" id="3.20.20.140">
    <property type="entry name" value="Metal-dependent hydrolases"/>
    <property type="match status" value="1"/>
</dbReference>
<dbReference type="PIRSF" id="PIRSF016557">
    <property type="entry name" value="Caps_synth_CpsB"/>
    <property type="match status" value="1"/>
</dbReference>
<accession>A0A7I8D292</accession>
<proteinExistence type="inferred from homology"/>
<organism evidence="6 7">
    <name type="scientific">Solibaculum mannosilyticum</name>
    <dbReference type="NCBI Taxonomy" id="2780922"/>
    <lineage>
        <taxon>Bacteria</taxon>
        <taxon>Bacillati</taxon>
        <taxon>Bacillota</taxon>
        <taxon>Clostridia</taxon>
        <taxon>Eubacteriales</taxon>
        <taxon>Oscillospiraceae</taxon>
        <taxon>Solibaculum</taxon>
    </lineage>
</organism>
<dbReference type="PANTHER" id="PTHR39181">
    <property type="entry name" value="TYROSINE-PROTEIN PHOSPHATASE YWQE"/>
    <property type="match status" value="1"/>
</dbReference>
<sequence>MVDIHTHILFEVDDGAESREESLMMCRIAQENDIHSIITTSHFIDVRTAQEYVDIRQNRIDSLKEEAAQRFDVHLYPGAEVHITAPMLELTDFSPFTLNHSRYLLAEFPFRLERPELILDQVDALFDRGVIPILAHPERLIYLQKNYQLINELNDMGALFQVTLSSLAGNFGREACLLAMAMAKANMIDCLASDAHRPLGHRGIDLLEQAVYIRPPLPEYLMNRMLVETPTQILNDQPVSARPVDPIRPRTTLF</sequence>